<keyword evidence="2" id="KW-1185">Reference proteome</keyword>
<dbReference type="Proteomes" id="UP001152759">
    <property type="component" value="Chromosome 1"/>
</dbReference>
<gene>
    <name evidence="1" type="ORF">BEMITA_LOCUS1145</name>
</gene>
<dbReference type="KEGG" id="btab:109038838"/>
<dbReference type="AlphaFoldDB" id="A0A9N9ZXG1"/>
<proteinExistence type="predicted"/>
<organism evidence="1 2">
    <name type="scientific">Bemisia tabaci</name>
    <name type="common">Sweetpotato whitefly</name>
    <name type="synonym">Aleurodes tabaci</name>
    <dbReference type="NCBI Taxonomy" id="7038"/>
    <lineage>
        <taxon>Eukaryota</taxon>
        <taxon>Metazoa</taxon>
        <taxon>Ecdysozoa</taxon>
        <taxon>Arthropoda</taxon>
        <taxon>Hexapoda</taxon>
        <taxon>Insecta</taxon>
        <taxon>Pterygota</taxon>
        <taxon>Neoptera</taxon>
        <taxon>Paraneoptera</taxon>
        <taxon>Hemiptera</taxon>
        <taxon>Sternorrhyncha</taxon>
        <taxon>Aleyrodoidea</taxon>
        <taxon>Aleyrodidae</taxon>
        <taxon>Aleyrodinae</taxon>
        <taxon>Bemisia</taxon>
    </lineage>
</organism>
<protein>
    <recommendedName>
        <fullName evidence="3">Spaetzle domain-containing protein</fullName>
    </recommendedName>
</protein>
<accession>A0A9N9ZXG1</accession>
<evidence type="ECO:0008006" key="3">
    <source>
        <dbReference type="Google" id="ProtNLM"/>
    </source>
</evidence>
<evidence type="ECO:0000313" key="2">
    <source>
        <dbReference type="Proteomes" id="UP001152759"/>
    </source>
</evidence>
<reference evidence="1" key="1">
    <citation type="submission" date="2021-12" db="EMBL/GenBank/DDBJ databases">
        <authorList>
            <person name="King R."/>
        </authorList>
    </citation>
    <scope>NUCLEOTIDE SEQUENCE</scope>
</reference>
<evidence type="ECO:0000313" key="1">
    <source>
        <dbReference type="EMBL" id="CAH0381501.1"/>
    </source>
</evidence>
<sequence length="259" mass="30204">MTSTFIRTKLQCAGKGETVFLVVLHLAVKLVVVLGATAPTTTEKADVFSFNSSHNADVFSSNSSRNADVFSSNKNHNNATHEKITFYRDPNVGSSRSSVDYYDDDDVHETSVWDIPIDTEHIQEITDADYYHERERYDEFEREVALEFRPLCSTIRRRISLKDDLYEYRPSHFTEVLCRKFQPLLTYGPHGYHYKSYSYHKYEQQCAYDGFKCIQRSQVMYLSRRRRDGDCWETTRQVIPSGCDCMWPISTLGEIKEVY</sequence>
<name>A0A9N9ZXG1_BEMTA</name>
<dbReference type="EMBL" id="OU963862">
    <property type="protein sequence ID" value="CAH0381501.1"/>
    <property type="molecule type" value="Genomic_DNA"/>
</dbReference>